<dbReference type="FunFam" id="2.80.10.50:FF:000017">
    <property type="entry name" value="Polypeptide N-acetylgalactosaminyltransferase"/>
    <property type="match status" value="1"/>
</dbReference>
<evidence type="ECO:0000256" key="7">
    <source>
        <dbReference type="ARBA" id="ARBA00022679"/>
    </source>
</evidence>
<evidence type="ECO:0000256" key="10">
    <source>
        <dbReference type="ARBA" id="ARBA00022734"/>
    </source>
</evidence>
<evidence type="ECO:0000256" key="5">
    <source>
        <dbReference type="ARBA" id="ARBA00012644"/>
    </source>
</evidence>
<keyword evidence="17 18" id="KW-0464">Manganese</keyword>
<dbReference type="GO" id="GO:0000139">
    <property type="term" value="C:Golgi membrane"/>
    <property type="evidence" value="ECO:0007669"/>
    <property type="project" value="UniProtKB-SubCell"/>
</dbReference>
<evidence type="ECO:0000256" key="4">
    <source>
        <dbReference type="ARBA" id="ARBA00005680"/>
    </source>
</evidence>
<evidence type="ECO:0000256" key="2">
    <source>
        <dbReference type="ARBA" id="ARBA00004323"/>
    </source>
</evidence>
<evidence type="ECO:0000313" key="22">
    <source>
        <dbReference type="Proteomes" id="UP000694580"/>
    </source>
</evidence>
<reference evidence="21" key="2">
    <citation type="submission" date="2025-08" db="UniProtKB">
        <authorList>
            <consortium name="Ensembl"/>
        </authorList>
    </citation>
    <scope>IDENTIFICATION</scope>
</reference>
<keyword evidence="14" id="KW-0472">Membrane</keyword>
<comment type="cofactor">
    <cofactor evidence="1 18">
        <name>Mn(2+)</name>
        <dbReference type="ChEBI" id="CHEBI:29035"/>
    </cofactor>
</comment>
<dbReference type="Ensembl" id="ENSDCDT00010018217.1">
    <property type="protein sequence ID" value="ENSDCDP00010017186.1"/>
    <property type="gene ID" value="ENSDCDG00010007876.1"/>
</dbReference>
<dbReference type="SUPFAM" id="SSF50370">
    <property type="entry name" value="Ricin B-like lectins"/>
    <property type="match status" value="1"/>
</dbReference>
<dbReference type="GO" id="GO:0030246">
    <property type="term" value="F:carbohydrate binding"/>
    <property type="evidence" value="ECO:0007669"/>
    <property type="project" value="UniProtKB-KW"/>
</dbReference>
<dbReference type="GO" id="GO:0046872">
    <property type="term" value="F:metal ion binding"/>
    <property type="evidence" value="ECO:0007669"/>
    <property type="project" value="UniProtKB-KW"/>
</dbReference>
<dbReference type="PANTHER" id="PTHR11675:SF50">
    <property type="entry name" value="POLYPEPTIDE N-ACETYLGALACTOSAMINYLTRANSFERASE 8-RELATED"/>
    <property type="match status" value="1"/>
</dbReference>
<keyword evidence="6 18" id="KW-0328">Glycosyltransferase</keyword>
<dbReference type="SUPFAM" id="SSF53448">
    <property type="entry name" value="Nucleotide-diphospho-sugar transferases"/>
    <property type="match status" value="1"/>
</dbReference>
<dbReference type="SMART" id="SM00458">
    <property type="entry name" value="RICIN"/>
    <property type="match status" value="1"/>
</dbReference>
<dbReference type="InterPro" id="IPR045885">
    <property type="entry name" value="GalNAc-T"/>
</dbReference>
<evidence type="ECO:0000259" key="20">
    <source>
        <dbReference type="SMART" id="SM00458"/>
    </source>
</evidence>
<dbReference type="PANTHER" id="PTHR11675">
    <property type="entry name" value="N-ACETYLGALACTOSAMINYLTRANSFERASE"/>
    <property type="match status" value="1"/>
</dbReference>
<proteinExistence type="inferred from homology"/>
<dbReference type="InterPro" id="IPR000772">
    <property type="entry name" value="Ricin_B_lectin"/>
</dbReference>
<keyword evidence="9" id="KW-0479">Metal-binding</keyword>
<dbReference type="Proteomes" id="UP000694580">
    <property type="component" value="Chromosome 15"/>
</dbReference>
<dbReference type="InterPro" id="IPR035992">
    <property type="entry name" value="Ricin_B-like_lectins"/>
</dbReference>
<dbReference type="RefSeq" id="XP_028810366.1">
    <property type="nucleotide sequence ID" value="XM_028954533.1"/>
</dbReference>
<dbReference type="GeneTree" id="ENSGT00940000160161"/>
<keyword evidence="22" id="KW-1185">Reference proteome</keyword>
<dbReference type="EC" id="2.4.1.-" evidence="18"/>
<evidence type="ECO:0000256" key="8">
    <source>
        <dbReference type="ARBA" id="ARBA00022692"/>
    </source>
</evidence>
<keyword evidence="8" id="KW-0812">Transmembrane</keyword>
<gene>
    <name evidence="21" type="primary">LOC114764696</name>
</gene>
<evidence type="ECO:0000256" key="9">
    <source>
        <dbReference type="ARBA" id="ARBA00022723"/>
    </source>
</evidence>
<dbReference type="PROSITE" id="PS50231">
    <property type="entry name" value="RICIN_B_LECTIN"/>
    <property type="match status" value="1"/>
</dbReference>
<evidence type="ECO:0000256" key="15">
    <source>
        <dbReference type="ARBA" id="ARBA00023157"/>
    </source>
</evidence>
<evidence type="ECO:0000256" key="19">
    <source>
        <dbReference type="SAM" id="Coils"/>
    </source>
</evidence>
<dbReference type="Gene3D" id="2.80.10.50">
    <property type="match status" value="1"/>
</dbReference>
<feature type="domain" description="Ricin B lectin" evidence="20">
    <location>
        <begin position="472"/>
        <end position="600"/>
    </location>
</feature>
<dbReference type="CDD" id="cd02510">
    <property type="entry name" value="pp-GalNAc-T"/>
    <property type="match status" value="1"/>
</dbReference>
<keyword evidence="10 18" id="KW-0430">Lectin</keyword>
<keyword evidence="15 18" id="KW-1015">Disulfide bond</keyword>
<dbReference type="Pfam" id="PF00535">
    <property type="entry name" value="Glycos_transf_2"/>
    <property type="match status" value="1"/>
</dbReference>
<evidence type="ECO:0000256" key="13">
    <source>
        <dbReference type="ARBA" id="ARBA00023034"/>
    </source>
</evidence>
<dbReference type="InterPro" id="IPR001173">
    <property type="entry name" value="Glyco_trans_2-like"/>
</dbReference>
<feature type="coiled-coil region" evidence="19">
    <location>
        <begin position="33"/>
        <end position="67"/>
    </location>
</feature>
<dbReference type="Pfam" id="PF00652">
    <property type="entry name" value="Ricin_B_lectin"/>
    <property type="match status" value="1"/>
</dbReference>
<dbReference type="GO" id="GO:0004653">
    <property type="term" value="F:polypeptide N-acetylgalactosaminyltransferase activity"/>
    <property type="evidence" value="ECO:0007669"/>
    <property type="project" value="TreeGrafter"/>
</dbReference>
<dbReference type="Gene3D" id="3.90.550.10">
    <property type="entry name" value="Spore Coat Polysaccharide Biosynthesis Protein SpsA, Chain A"/>
    <property type="match status" value="1"/>
</dbReference>
<keyword evidence="16" id="KW-0325">Glycoprotein</keyword>
<evidence type="ECO:0000256" key="16">
    <source>
        <dbReference type="ARBA" id="ARBA00023180"/>
    </source>
</evidence>
<evidence type="ECO:0000256" key="12">
    <source>
        <dbReference type="ARBA" id="ARBA00022989"/>
    </source>
</evidence>
<reference evidence="21" key="3">
    <citation type="submission" date="2025-09" db="UniProtKB">
        <authorList>
            <consortium name="Ensembl"/>
        </authorList>
    </citation>
    <scope>IDENTIFICATION</scope>
</reference>
<evidence type="ECO:0000256" key="18">
    <source>
        <dbReference type="RuleBase" id="RU361242"/>
    </source>
</evidence>
<keyword evidence="12" id="KW-1133">Transmembrane helix</keyword>
<dbReference type="AlphaFoldDB" id="A0AAY4BBB9"/>
<dbReference type="InterPro" id="IPR029044">
    <property type="entry name" value="Nucleotide-diphossugar_trans"/>
</dbReference>
<comment type="similarity">
    <text evidence="4 18">Belongs to the glycosyltransferase 2 family. GalNAc-T subfamily.</text>
</comment>
<evidence type="ECO:0000313" key="21">
    <source>
        <dbReference type="Ensembl" id="ENSDCDP00010017186.1"/>
    </source>
</evidence>
<comment type="subcellular location">
    <subcellularLocation>
        <location evidence="2 18">Golgi apparatus membrane</location>
        <topology evidence="2 18">Single-pass type II membrane protein</topology>
    </subcellularLocation>
</comment>
<keyword evidence="19" id="KW-0175">Coiled coil</keyword>
<dbReference type="FunFam" id="3.90.550.10:FF:000192">
    <property type="entry name" value="Polypeptide N-acetylgalactosaminyltransferase 9"/>
    <property type="match status" value="1"/>
</dbReference>
<evidence type="ECO:0000256" key="17">
    <source>
        <dbReference type="ARBA" id="ARBA00023211"/>
    </source>
</evidence>
<name>A0AAY4BBB9_9TELE</name>
<evidence type="ECO:0000256" key="1">
    <source>
        <dbReference type="ARBA" id="ARBA00001936"/>
    </source>
</evidence>
<keyword evidence="13 18" id="KW-0333">Golgi apparatus</keyword>
<accession>A0AAY4BBB9</accession>
<evidence type="ECO:0000256" key="3">
    <source>
        <dbReference type="ARBA" id="ARBA00004922"/>
    </source>
</evidence>
<comment type="pathway">
    <text evidence="3 18">Protein modification; protein glycosylation.</text>
</comment>
<dbReference type="GO" id="GO:0006493">
    <property type="term" value="P:protein O-linked glycosylation"/>
    <property type="evidence" value="ECO:0007669"/>
    <property type="project" value="TreeGrafter"/>
</dbReference>
<evidence type="ECO:0000256" key="11">
    <source>
        <dbReference type="ARBA" id="ARBA00022968"/>
    </source>
</evidence>
<sequence length="606" mass="68290">MRVSSCRVLAFSLPVAVVLVYALLANKATRFGAEELARDRQSLSMQNQELLLRLSKLEGEIDKLVRSVDEKVPQQKAAGVVPERTEKQGQARRLFPDSFLFQNWRASLSEQEQREAEALFQRFGYNVYLSDRLALDRALPDTRPAGCSRARYPAALPSLSVVLIYLTEALSVIQRAVTSVVNRTPPHLLRDIVLVDDHSDNEDLQDKLDDFIQSIHVNRPGLLKKVRHSQTLGLAQARLTGWKAATGDVVAILDAHIEVHVNWAEPLLARIKANRTVILTPVFDKVNFYDLELDNYMTSAHGFDWALWCTYESLPPDWYSHNQTLPAKSPSVMGIVVADRLFFGEIGALDGGMSVYGGENVELGIRVWLCGGSIEVVPCSKIAHIERAHKPYMPDLSVPMKRNALRVAEVWLDEYKHNVNMAWGLPLRDHGIDIGDVSERRKLRERLKCRPFRWYLENVYPQLDPLTTILGYGSLVNELQTDVCVDQGPVPGSTPILYVCHGQSSQLCYYHSSGEIHVGYLRSRRSDSNRCLVDPGTGRLPRLHDCFQGDRRAPNRHWDFQQGRAIRNRDTGRCLEVSRAADGGHRLVVQECGGQGWSIANVVRSF</sequence>
<keyword evidence="11" id="KW-0735">Signal-anchor</keyword>
<organism evidence="21 22">
    <name type="scientific">Denticeps clupeoides</name>
    <name type="common">denticle herring</name>
    <dbReference type="NCBI Taxonomy" id="299321"/>
    <lineage>
        <taxon>Eukaryota</taxon>
        <taxon>Metazoa</taxon>
        <taxon>Chordata</taxon>
        <taxon>Craniata</taxon>
        <taxon>Vertebrata</taxon>
        <taxon>Euteleostomi</taxon>
        <taxon>Actinopterygii</taxon>
        <taxon>Neopterygii</taxon>
        <taxon>Teleostei</taxon>
        <taxon>Clupei</taxon>
        <taxon>Clupeiformes</taxon>
        <taxon>Denticipitoidei</taxon>
        <taxon>Denticipitidae</taxon>
        <taxon>Denticeps</taxon>
    </lineage>
</organism>
<dbReference type="RefSeq" id="XP_028810365.1">
    <property type="nucleotide sequence ID" value="XM_028954532.1"/>
</dbReference>
<dbReference type="GeneID" id="114764696"/>
<protein>
    <recommendedName>
        <fullName evidence="5 18">Polypeptide N-acetylgalactosaminyltransferase</fullName>
        <ecNumber evidence="18">2.4.1.-</ecNumber>
    </recommendedName>
    <alternativeName>
        <fullName evidence="18">Protein-UDP acetylgalactosaminyltransferase</fullName>
    </alternativeName>
</protein>
<evidence type="ECO:0000256" key="14">
    <source>
        <dbReference type="ARBA" id="ARBA00023136"/>
    </source>
</evidence>
<keyword evidence="7 18" id="KW-0808">Transferase</keyword>
<reference evidence="21 22" key="1">
    <citation type="submission" date="2020-06" db="EMBL/GenBank/DDBJ databases">
        <authorList>
            <consortium name="Wellcome Sanger Institute Data Sharing"/>
        </authorList>
    </citation>
    <scope>NUCLEOTIDE SEQUENCE [LARGE SCALE GENOMIC DNA]</scope>
</reference>
<evidence type="ECO:0000256" key="6">
    <source>
        <dbReference type="ARBA" id="ARBA00022676"/>
    </source>
</evidence>